<gene>
    <name evidence="10" type="primary">hutU</name>
    <name evidence="14" type="ORF">DW355_03240</name>
</gene>
<evidence type="ECO:0000256" key="2">
    <source>
        <dbReference type="ARBA" id="ARBA00007578"/>
    </source>
</evidence>
<dbReference type="InterPro" id="IPR035085">
    <property type="entry name" value="Urocanase_Rossmann-like"/>
</dbReference>
<feature type="binding site" evidence="10">
    <location>
        <position position="200"/>
    </location>
    <ligand>
        <name>NAD(+)</name>
        <dbReference type="ChEBI" id="CHEBI:57540"/>
    </ligand>
</feature>
<feature type="binding site" evidence="10">
    <location>
        <begin position="180"/>
        <end position="182"/>
    </location>
    <ligand>
        <name>NAD(+)</name>
        <dbReference type="ChEBI" id="CHEBI:57540"/>
    </ligand>
</feature>
<dbReference type="AlphaFoldDB" id="A0A4P6UFT3"/>
<dbReference type="Pfam" id="PF17392">
    <property type="entry name" value="Urocanase_C"/>
    <property type="match status" value="1"/>
</dbReference>
<dbReference type="NCBIfam" id="NF003820">
    <property type="entry name" value="PRK05414.1"/>
    <property type="match status" value="1"/>
</dbReference>
<comment type="caution">
    <text evidence="10">Lacks conserved residue(s) required for the propagation of feature annotation.</text>
</comment>
<protein>
    <recommendedName>
        <fullName evidence="3 10">Urocanate hydratase</fullName>
        <shortName evidence="10">Urocanase</shortName>
        <ecNumber evidence="3 10">4.2.1.49</ecNumber>
    </recommendedName>
    <alternativeName>
        <fullName evidence="7 10">Imidazolonepropionate hydrolase</fullName>
    </alternativeName>
</protein>
<dbReference type="Pfam" id="PF01175">
    <property type="entry name" value="Urocanase"/>
    <property type="match status" value="1"/>
</dbReference>
<keyword evidence="4 10" id="KW-0369">Histidine metabolism</keyword>
<dbReference type="GO" id="GO:0005737">
    <property type="term" value="C:cytoplasm"/>
    <property type="evidence" value="ECO:0007669"/>
    <property type="project" value="UniProtKB-SubCell"/>
</dbReference>
<dbReference type="Pfam" id="PF17391">
    <property type="entry name" value="Urocanase_N"/>
    <property type="match status" value="1"/>
</dbReference>
<dbReference type="GO" id="GO:0019557">
    <property type="term" value="P:L-histidine catabolic process to glutamate and formate"/>
    <property type="evidence" value="ECO:0007669"/>
    <property type="project" value="UniProtKB-UniPathway"/>
</dbReference>
<feature type="binding site" evidence="10">
    <location>
        <position position="505"/>
    </location>
    <ligand>
        <name>NAD(+)</name>
        <dbReference type="ChEBI" id="CHEBI:57540"/>
    </ligand>
</feature>
<evidence type="ECO:0000259" key="13">
    <source>
        <dbReference type="Pfam" id="PF17392"/>
    </source>
</evidence>
<proteinExistence type="inferred from homology"/>
<dbReference type="InterPro" id="IPR035401">
    <property type="entry name" value="Urocanase_C"/>
</dbReference>
<comment type="catalytic activity">
    <reaction evidence="8 10">
        <text>4-imidazolone-5-propanoate = trans-urocanate + H2O</text>
        <dbReference type="Rhea" id="RHEA:13101"/>
        <dbReference type="ChEBI" id="CHEBI:15377"/>
        <dbReference type="ChEBI" id="CHEBI:17771"/>
        <dbReference type="ChEBI" id="CHEBI:77893"/>
        <dbReference type="EC" id="4.2.1.49"/>
    </reaction>
</comment>
<dbReference type="Gene3D" id="3.40.1770.10">
    <property type="entry name" value="Urocanase superfamily"/>
    <property type="match status" value="1"/>
</dbReference>
<dbReference type="GO" id="GO:0016153">
    <property type="term" value="F:urocanate hydratase activity"/>
    <property type="evidence" value="ECO:0007669"/>
    <property type="project" value="UniProtKB-UniRule"/>
</dbReference>
<dbReference type="PANTHER" id="PTHR12216">
    <property type="entry name" value="UROCANATE HYDRATASE"/>
    <property type="match status" value="1"/>
</dbReference>
<dbReference type="EC" id="4.2.1.49" evidence="3 10"/>
<keyword evidence="5 10" id="KW-0520">NAD</keyword>
<evidence type="ECO:0000256" key="1">
    <source>
        <dbReference type="ARBA" id="ARBA00004794"/>
    </source>
</evidence>
<comment type="cofactor">
    <cofactor evidence="10">
        <name>NAD(+)</name>
        <dbReference type="ChEBI" id="CHEBI:57540"/>
    </cofactor>
    <text evidence="10">Binds 1 NAD(+) per subunit.</text>
</comment>
<reference evidence="14 15" key="1">
    <citation type="submission" date="2018-07" db="EMBL/GenBank/DDBJ databases">
        <title>Exploring interactions and the metabolic potential of the ultra-small soil bacteria Hylemonella gracilis.</title>
        <authorList>
            <person name="Tyc O."/>
            <person name="Kulkarni P."/>
            <person name="Gawehns F."/>
            <person name="Hundscheid M."/>
            <person name="Zweers H."/>
            <person name="Garbeva P."/>
        </authorList>
    </citation>
    <scope>NUCLEOTIDE SEQUENCE [LARGE SCALE GENOMIC DNA]</scope>
    <source>
        <strain evidence="14 15">NS1</strain>
    </source>
</reference>
<sequence length="568" mass="61744">MTTTTDPRLDPTRVIRAPRGNTLHCKNWITEAAYRMIQNNLDPEVAENPQALVVYGGIGRAARNWECFDQILASLKELNEDESLLVQSGKPVGVFKTHANAPRVLIANSNLVPKWANWEHFNELDRKGLFMYGQMTAGSWIYIGGQGIVQGTFETFVEAGRQHYNNDLSGKWILTAGLGGMGGAQTLAGVLAGACVLAIECQQSSIDFRLRTRYVDKQAKDIDDALALIRHHTAKKEAVSIALLGNAAELLPELARRAKAGGPNAIRPDIVTDQTSAHDLINGYLPPGWTVAQWKTAQRDPAQHAVLKAAAAQGCAVHVQAMLDFQAMGIPTVDYGNNIRQVAFDAGVKNAFDFPGFVPAYIRPLFCEGKGPFRWVALSGDPEDIYKTDAKLKELFPQNKHMVRWLDMARERIAFQGLPARICWLGLGERHIAGLAFNEMVKKGELKAPIVIGRDHLDTGSVASPNRETEGMKDGTDAVSDWPLLNALLNTAGGASWVSLHHGGGVGMGYSQHAGMVIVADGSDAAAERLARVLVNDCGSGVMRHADAGYELAIETAKKFGLQLPMLR</sequence>
<dbReference type="InterPro" id="IPR023637">
    <property type="entry name" value="Urocanase-like"/>
</dbReference>
<dbReference type="InterPro" id="IPR023636">
    <property type="entry name" value="Urocanase_CS"/>
</dbReference>
<evidence type="ECO:0000259" key="11">
    <source>
        <dbReference type="Pfam" id="PF01175"/>
    </source>
</evidence>
<comment type="similarity">
    <text evidence="2 10">Belongs to the urocanase family.</text>
</comment>
<dbReference type="GO" id="GO:0019556">
    <property type="term" value="P:L-histidine catabolic process to glutamate and formamide"/>
    <property type="evidence" value="ECO:0007669"/>
    <property type="project" value="UniProtKB-UniPathway"/>
</dbReference>
<dbReference type="NCBIfam" id="TIGR01228">
    <property type="entry name" value="hutU"/>
    <property type="match status" value="1"/>
</dbReference>
<dbReference type="PIRSF" id="PIRSF001423">
    <property type="entry name" value="Urocanate_hydrat"/>
    <property type="match status" value="1"/>
</dbReference>
<evidence type="ECO:0000256" key="7">
    <source>
        <dbReference type="ARBA" id="ARBA00031640"/>
    </source>
</evidence>
<evidence type="ECO:0000259" key="12">
    <source>
        <dbReference type="Pfam" id="PF17391"/>
    </source>
</evidence>
<feature type="binding site" evidence="10">
    <location>
        <begin position="284"/>
        <end position="285"/>
    </location>
    <ligand>
        <name>NAD(+)</name>
        <dbReference type="ChEBI" id="CHEBI:57540"/>
    </ligand>
</feature>
<evidence type="ECO:0000313" key="14">
    <source>
        <dbReference type="EMBL" id="QBK03922.1"/>
    </source>
</evidence>
<dbReference type="Gene3D" id="3.40.50.10730">
    <property type="entry name" value="Urocanase like domains"/>
    <property type="match status" value="1"/>
</dbReference>
<comment type="subcellular location">
    <subcellularLocation>
        <location evidence="10">Cytoplasm</location>
    </subcellularLocation>
</comment>
<dbReference type="InterPro" id="IPR055351">
    <property type="entry name" value="Urocanase"/>
</dbReference>
<dbReference type="InterPro" id="IPR038364">
    <property type="entry name" value="Urocanase_central_sf"/>
</dbReference>
<comment type="function">
    <text evidence="9 10">Catalyzes the conversion of urocanate to 4-imidazolone-5-propionate.</text>
</comment>
<dbReference type="FunFam" id="3.40.50.10730:FF:000001">
    <property type="entry name" value="Urocanate hydratase"/>
    <property type="match status" value="1"/>
</dbReference>
<dbReference type="Proteomes" id="UP000292939">
    <property type="component" value="Chromosome"/>
</dbReference>
<evidence type="ECO:0000256" key="4">
    <source>
        <dbReference type="ARBA" id="ARBA00022808"/>
    </source>
</evidence>
<feature type="binding site" evidence="10">
    <location>
        <begin position="246"/>
        <end position="247"/>
    </location>
    <ligand>
        <name>NAD(+)</name>
        <dbReference type="ChEBI" id="CHEBI:57540"/>
    </ligand>
</feature>
<feature type="domain" description="Urocanase Rossmann-like" evidence="11">
    <location>
        <begin position="144"/>
        <end position="361"/>
    </location>
</feature>
<feature type="binding site" evidence="10">
    <location>
        <begin position="274"/>
        <end position="278"/>
    </location>
    <ligand>
        <name>NAD(+)</name>
        <dbReference type="ChEBI" id="CHEBI:57540"/>
    </ligand>
</feature>
<dbReference type="OrthoDB" id="9764874at2"/>
<evidence type="ECO:0000256" key="8">
    <source>
        <dbReference type="ARBA" id="ARBA00047623"/>
    </source>
</evidence>
<organism evidence="14 15">
    <name type="scientific">Hylemonella gracilis</name>
    <dbReference type="NCBI Taxonomy" id="80880"/>
    <lineage>
        <taxon>Bacteria</taxon>
        <taxon>Pseudomonadati</taxon>
        <taxon>Pseudomonadota</taxon>
        <taxon>Betaproteobacteria</taxon>
        <taxon>Burkholderiales</taxon>
        <taxon>Comamonadaceae</taxon>
        <taxon>Hylemonella</taxon>
    </lineage>
</organism>
<evidence type="ECO:0000256" key="3">
    <source>
        <dbReference type="ARBA" id="ARBA00011992"/>
    </source>
</evidence>
<dbReference type="PROSITE" id="PS01233">
    <property type="entry name" value="UROCANASE"/>
    <property type="match status" value="1"/>
</dbReference>
<accession>A0A4P6UFT3</accession>
<dbReference type="EMBL" id="CP031395">
    <property type="protein sequence ID" value="QBK03922.1"/>
    <property type="molecule type" value="Genomic_DNA"/>
</dbReference>
<dbReference type="InterPro" id="IPR035400">
    <property type="entry name" value="Urocanase_N"/>
</dbReference>
<dbReference type="HAMAP" id="MF_00577">
    <property type="entry name" value="HutU"/>
    <property type="match status" value="1"/>
</dbReference>
<keyword evidence="6 10" id="KW-0456">Lyase</keyword>
<evidence type="ECO:0000256" key="10">
    <source>
        <dbReference type="HAMAP-Rule" id="MF_00577"/>
    </source>
</evidence>
<feature type="binding site" evidence="10">
    <location>
        <position position="134"/>
    </location>
    <ligand>
        <name>NAD(+)</name>
        <dbReference type="ChEBI" id="CHEBI:57540"/>
    </ligand>
</feature>
<feature type="binding site" evidence="10">
    <location>
        <position position="335"/>
    </location>
    <ligand>
        <name>NAD(+)</name>
        <dbReference type="ChEBI" id="CHEBI:57540"/>
    </ligand>
</feature>
<dbReference type="InterPro" id="IPR036190">
    <property type="entry name" value="Urocanase_sf"/>
</dbReference>
<feature type="binding site" evidence="10">
    <location>
        <begin position="56"/>
        <end position="57"/>
    </location>
    <ligand>
        <name>NAD(+)</name>
        <dbReference type="ChEBI" id="CHEBI:57540"/>
    </ligand>
</feature>
<comment type="pathway">
    <text evidence="1 10">Amino-acid degradation; L-histidine degradation into L-glutamate; N-formimidoyl-L-glutamate from L-histidine: step 2/3.</text>
</comment>
<feature type="domain" description="Urocanase C-terminal" evidence="13">
    <location>
        <begin position="364"/>
        <end position="558"/>
    </location>
</feature>
<evidence type="ECO:0000256" key="9">
    <source>
        <dbReference type="ARBA" id="ARBA00056569"/>
    </source>
</evidence>
<dbReference type="UniPathway" id="UPA00379">
    <property type="reaction ID" value="UER00550"/>
</dbReference>
<evidence type="ECO:0000256" key="6">
    <source>
        <dbReference type="ARBA" id="ARBA00023239"/>
    </source>
</evidence>
<evidence type="ECO:0000313" key="15">
    <source>
        <dbReference type="Proteomes" id="UP000292939"/>
    </source>
</evidence>
<dbReference type="KEGG" id="hgr:DW355_03240"/>
<dbReference type="SUPFAM" id="SSF111326">
    <property type="entry name" value="Urocanase"/>
    <property type="match status" value="1"/>
</dbReference>
<feature type="domain" description="Urocanase N-terminal" evidence="12">
    <location>
        <begin position="15"/>
        <end position="141"/>
    </location>
</feature>
<evidence type="ECO:0000256" key="5">
    <source>
        <dbReference type="ARBA" id="ARBA00023027"/>
    </source>
</evidence>
<dbReference type="RefSeq" id="WP_131277931.1">
    <property type="nucleotide sequence ID" value="NZ_CP031395.1"/>
</dbReference>
<dbReference type="PANTHER" id="PTHR12216:SF4">
    <property type="entry name" value="UROCANATE HYDRATASE"/>
    <property type="match status" value="1"/>
</dbReference>
<name>A0A4P6UFT3_9BURK</name>
<keyword evidence="10" id="KW-0963">Cytoplasm</keyword>
<feature type="active site" evidence="10">
    <location>
        <position position="423"/>
    </location>
</feature>